<comment type="caution">
    <text evidence="1">The sequence shown here is derived from an EMBL/GenBank/DDBJ whole genome shotgun (WGS) entry which is preliminary data.</text>
</comment>
<dbReference type="Proteomes" id="UP000547528">
    <property type="component" value="Unassembled WGS sequence"/>
</dbReference>
<evidence type="ECO:0000313" key="1">
    <source>
        <dbReference type="EMBL" id="MBB3667106.1"/>
    </source>
</evidence>
<name>A0A7W5TP69_9MICC</name>
<proteinExistence type="predicted"/>
<gene>
    <name evidence="1" type="ORF">FHX47_000699</name>
</gene>
<evidence type="ECO:0008006" key="3">
    <source>
        <dbReference type="Google" id="ProtNLM"/>
    </source>
</evidence>
<dbReference type="InterPro" id="IPR032580">
    <property type="entry name" value="SatD"/>
</dbReference>
<protein>
    <recommendedName>
        <fullName evidence="3">SatD family protein</fullName>
    </recommendedName>
</protein>
<reference evidence="1 2" key="1">
    <citation type="submission" date="2020-08" db="EMBL/GenBank/DDBJ databases">
        <title>Sequencing the genomes of 1000 actinobacteria strains.</title>
        <authorList>
            <person name="Klenk H.-P."/>
        </authorList>
    </citation>
    <scope>NUCLEOTIDE SEQUENCE [LARGE SCALE GENOMIC DNA]</scope>
    <source>
        <strain evidence="1 2">DSM 28238</strain>
    </source>
</reference>
<dbReference type="EMBL" id="JACIBT010000001">
    <property type="protein sequence ID" value="MBB3667106.1"/>
    <property type="molecule type" value="Genomic_DNA"/>
</dbReference>
<dbReference type="AlphaFoldDB" id="A0A7W5TP69"/>
<sequence>MSSEHVAVIADVIRSRSYSDRSAVQRRTEHLLTTITETFPPIKPFSPTVGDELQAVYGSRNQALAATLYAALLHEDGPQLRFGLGQGEVFAVDSAASDQIQDGPGWWRARQAIEEVADLQKRHRSLRTRFLGPQTHDDAVVNAYLFARDHLMSSMSVNARRYARGVAEGKSQDQIAAEVGVTQPAVSKSLRTSGAADLIIGLNELTRDVENGALGSP</sequence>
<accession>A0A7W5TP69</accession>
<keyword evidence="2" id="KW-1185">Reference proteome</keyword>
<dbReference type="RefSeq" id="WP_183357471.1">
    <property type="nucleotide sequence ID" value="NZ_BAABKR010000001.1"/>
</dbReference>
<organism evidence="1 2">
    <name type="scientific">Garicola koreensis</name>
    <dbReference type="NCBI Taxonomy" id="1262554"/>
    <lineage>
        <taxon>Bacteria</taxon>
        <taxon>Bacillati</taxon>
        <taxon>Actinomycetota</taxon>
        <taxon>Actinomycetes</taxon>
        <taxon>Micrococcales</taxon>
        <taxon>Micrococcaceae</taxon>
        <taxon>Garicola</taxon>
    </lineage>
</organism>
<evidence type="ECO:0000313" key="2">
    <source>
        <dbReference type="Proteomes" id="UP000547528"/>
    </source>
</evidence>
<dbReference type="Pfam" id="PF16264">
    <property type="entry name" value="SatD"/>
    <property type="match status" value="1"/>
</dbReference>